<feature type="domain" description="Peptidase M13 C-terminal" evidence="9">
    <location>
        <begin position="476"/>
        <end position="681"/>
    </location>
</feature>
<dbReference type="GO" id="GO:0016485">
    <property type="term" value="P:protein processing"/>
    <property type="evidence" value="ECO:0007669"/>
    <property type="project" value="TreeGrafter"/>
</dbReference>
<evidence type="ECO:0000259" key="10">
    <source>
        <dbReference type="Pfam" id="PF05649"/>
    </source>
</evidence>
<evidence type="ECO:0000256" key="2">
    <source>
        <dbReference type="ARBA" id="ARBA00007357"/>
    </source>
</evidence>
<evidence type="ECO:0000256" key="6">
    <source>
        <dbReference type="ARBA" id="ARBA00022833"/>
    </source>
</evidence>
<keyword evidence="8" id="KW-0732">Signal</keyword>
<dbReference type="GO" id="GO:0046872">
    <property type="term" value="F:metal ion binding"/>
    <property type="evidence" value="ECO:0007669"/>
    <property type="project" value="UniProtKB-KW"/>
</dbReference>
<dbReference type="InterPro" id="IPR024079">
    <property type="entry name" value="MetalloPept_cat_dom_sf"/>
</dbReference>
<evidence type="ECO:0000313" key="12">
    <source>
        <dbReference type="EMBL" id="VFT78727.1"/>
    </source>
</evidence>
<dbReference type="Pfam" id="PF01431">
    <property type="entry name" value="Peptidase_M13"/>
    <property type="match status" value="1"/>
</dbReference>
<dbReference type="EMBL" id="VJMH01000126">
    <property type="protein sequence ID" value="KAF0718738.1"/>
    <property type="molecule type" value="Genomic_DNA"/>
</dbReference>
<proteinExistence type="inferred from homology"/>
<keyword evidence="4" id="KW-0479">Metal-binding</keyword>
<gene>
    <name evidence="12" type="primary">Aste57867_1511</name>
    <name evidence="11" type="ORF">As57867_001510</name>
    <name evidence="12" type="ORF">ASTE57867_1511</name>
</gene>
<evidence type="ECO:0000313" key="13">
    <source>
        <dbReference type="Proteomes" id="UP000332933"/>
    </source>
</evidence>
<dbReference type="AlphaFoldDB" id="A0A485K9K8"/>
<feature type="chain" id="PRO_5036355366" evidence="8">
    <location>
        <begin position="18"/>
        <end position="684"/>
    </location>
</feature>
<dbReference type="PRINTS" id="PR00786">
    <property type="entry name" value="NEPRILYSIN"/>
</dbReference>
<evidence type="ECO:0000313" key="11">
    <source>
        <dbReference type="EMBL" id="KAF0718738.1"/>
    </source>
</evidence>
<feature type="domain" description="Peptidase M13 N-terminal" evidence="10">
    <location>
        <begin position="38"/>
        <end position="422"/>
    </location>
</feature>
<dbReference type="PANTHER" id="PTHR11733:SF167">
    <property type="entry name" value="FI17812P1-RELATED"/>
    <property type="match status" value="1"/>
</dbReference>
<dbReference type="OrthoDB" id="79219at2759"/>
<dbReference type="InterPro" id="IPR008753">
    <property type="entry name" value="Peptidase_M13_N"/>
</dbReference>
<dbReference type="EMBL" id="CAADRA010000126">
    <property type="protein sequence ID" value="VFT78727.1"/>
    <property type="molecule type" value="Genomic_DNA"/>
</dbReference>
<evidence type="ECO:0000256" key="7">
    <source>
        <dbReference type="ARBA" id="ARBA00023049"/>
    </source>
</evidence>
<evidence type="ECO:0000256" key="8">
    <source>
        <dbReference type="SAM" id="SignalP"/>
    </source>
</evidence>
<evidence type="ECO:0000256" key="1">
    <source>
        <dbReference type="ARBA" id="ARBA00001947"/>
    </source>
</evidence>
<comment type="similarity">
    <text evidence="2">Belongs to the peptidase M13 family.</text>
</comment>
<dbReference type="SUPFAM" id="SSF55486">
    <property type="entry name" value="Metalloproteases ('zincins'), catalytic domain"/>
    <property type="match status" value="1"/>
</dbReference>
<feature type="signal peptide" evidence="8">
    <location>
        <begin position="1"/>
        <end position="17"/>
    </location>
</feature>
<dbReference type="CDD" id="cd08662">
    <property type="entry name" value="M13"/>
    <property type="match status" value="1"/>
</dbReference>
<dbReference type="Proteomes" id="UP000332933">
    <property type="component" value="Unassembled WGS sequence"/>
</dbReference>
<dbReference type="InterPro" id="IPR000718">
    <property type="entry name" value="Peptidase_M13"/>
</dbReference>
<reference evidence="12 13" key="1">
    <citation type="submission" date="2019-03" db="EMBL/GenBank/DDBJ databases">
        <authorList>
            <person name="Gaulin E."/>
            <person name="Dumas B."/>
        </authorList>
    </citation>
    <scope>NUCLEOTIDE SEQUENCE [LARGE SCALE GENOMIC DNA]</scope>
    <source>
        <strain evidence="12">CBS 568.67</strain>
    </source>
</reference>
<keyword evidence="7" id="KW-0482">Metalloprotease</keyword>
<dbReference type="Gene3D" id="3.40.390.10">
    <property type="entry name" value="Collagenase (Catalytic Domain)"/>
    <property type="match status" value="1"/>
</dbReference>
<name>A0A485K9K8_9STRA</name>
<evidence type="ECO:0000256" key="5">
    <source>
        <dbReference type="ARBA" id="ARBA00022801"/>
    </source>
</evidence>
<dbReference type="GO" id="GO:0004222">
    <property type="term" value="F:metalloendopeptidase activity"/>
    <property type="evidence" value="ECO:0007669"/>
    <property type="project" value="InterPro"/>
</dbReference>
<evidence type="ECO:0000256" key="3">
    <source>
        <dbReference type="ARBA" id="ARBA00022670"/>
    </source>
</evidence>
<organism evidence="12 13">
    <name type="scientific">Aphanomyces stellatus</name>
    <dbReference type="NCBI Taxonomy" id="120398"/>
    <lineage>
        <taxon>Eukaryota</taxon>
        <taxon>Sar</taxon>
        <taxon>Stramenopiles</taxon>
        <taxon>Oomycota</taxon>
        <taxon>Saprolegniomycetes</taxon>
        <taxon>Saprolegniales</taxon>
        <taxon>Verrucalvaceae</taxon>
        <taxon>Aphanomyces</taxon>
    </lineage>
</organism>
<dbReference type="InterPro" id="IPR042089">
    <property type="entry name" value="Peptidase_M13_dom_2"/>
</dbReference>
<comment type="cofactor">
    <cofactor evidence="1">
        <name>Zn(2+)</name>
        <dbReference type="ChEBI" id="CHEBI:29105"/>
    </cofactor>
</comment>
<dbReference type="Gene3D" id="1.10.1380.10">
    <property type="entry name" value="Neutral endopeptidase , domain2"/>
    <property type="match status" value="1"/>
</dbReference>
<keyword evidence="3" id="KW-0645">Protease</keyword>
<dbReference type="GO" id="GO:0005886">
    <property type="term" value="C:plasma membrane"/>
    <property type="evidence" value="ECO:0007669"/>
    <property type="project" value="TreeGrafter"/>
</dbReference>
<accession>A0A485K9K8</accession>
<keyword evidence="5" id="KW-0378">Hydrolase</keyword>
<evidence type="ECO:0000259" key="9">
    <source>
        <dbReference type="Pfam" id="PF01431"/>
    </source>
</evidence>
<evidence type="ECO:0000256" key="4">
    <source>
        <dbReference type="ARBA" id="ARBA00022723"/>
    </source>
</evidence>
<protein>
    <submittedName>
        <fullName evidence="12">Aste57867_1511 protein</fullName>
    </submittedName>
</protein>
<keyword evidence="6" id="KW-0862">Zinc</keyword>
<dbReference type="PROSITE" id="PS51885">
    <property type="entry name" value="NEPRILYSIN"/>
    <property type="match status" value="1"/>
</dbReference>
<keyword evidence="13" id="KW-1185">Reference proteome</keyword>
<dbReference type="PANTHER" id="PTHR11733">
    <property type="entry name" value="ZINC METALLOPROTEASE FAMILY M13 NEPRILYSIN-RELATED"/>
    <property type="match status" value="1"/>
</dbReference>
<dbReference type="Pfam" id="PF05649">
    <property type="entry name" value="Peptidase_M13_N"/>
    <property type="match status" value="1"/>
</dbReference>
<dbReference type="InterPro" id="IPR018497">
    <property type="entry name" value="Peptidase_M13_C"/>
</dbReference>
<reference evidence="11" key="2">
    <citation type="submission" date="2019-06" db="EMBL/GenBank/DDBJ databases">
        <title>Genomics analysis of Aphanomyces spp. identifies a new class of oomycete effector associated with host adaptation.</title>
        <authorList>
            <person name="Gaulin E."/>
        </authorList>
    </citation>
    <scope>NUCLEOTIDE SEQUENCE</scope>
    <source>
        <strain evidence="11">CBS 578.67</strain>
    </source>
</reference>
<sequence length="684" mass="74172">MVKVFGTLAPLVASAAAFGSLTDFPVGIVDLMDPTANPCADFYQYACGAWIKRNDIPPTKGSLFYAVDTVQDNVNQILDTILAANKPQLSEFYASCLDTSARNDVGINPLNDLLEAIRCADTNEAVLRAAAQTYPKGGQVFGNFVPVTNPFNSTLAALGAMPYVLTLPSAKNYADPKQWAAVEPAYRVYISSLLTLAGMSDDDAKAAQDKIINFERAMLQLPPLQTNSPRESVLDTRAGPPVMTELTFFEANQKFPLSIGLLLEASGVDVTDATLTGHDHSVLFQNLDIVKKIEDTLNATAVATLQLVAEFHLLHSFSASLTDEFATARWLLFDKQLKGATDQPSQEEACRAGVDAIVGDVLGAFFLEETWTDDVSTQAEALVSALSVAYKTGLDKSDWLDAATRQNAQTKLVKMVHTLGGPPTGQLYADTKFDPTNYVANIFKVNQVNVETGLTNAGEPVGRDAWNAMTHAQTVNAYYNRMGNSFAVTAAIMQAPFFTADVDPAQNFGAIGMVMSHEITHGFDTNGRYFDGEGKQVDWWSKNMTAAFMTKTKCIEDQYNGMDAVSDITGIVLGKVNGTLTLGENIADNGGVKNAFRAYKEYMKTAESDLTEATGEKTFFVAYAQAYCEKRTDAALKQLILTNVHAPGRSRANGPLQNNAEFARVFNCPAKSAMNPETKCTLWE</sequence>